<dbReference type="PRINTS" id="PR00081">
    <property type="entry name" value="GDHRDH"/>
</dbReference>
<keyword evidence="4" id="KW-1185">Reference proteome</keyword>
<dbReference type="InterPro" id="IPR050259">
    <property type="entry name" value="SDR"/>
</dbReference>
<dbReference type="AlphaFoldDB" id="A0A101RPZ7"/>
<reference evidence="3 4" key="1">
    <citation type="submission" date="2015-10" db="EMBL/GenBank/DDBJ databases">
        <title>Draft genome sequence of Streptomyces griseorubiginosus DSM 40469, type strain for the species Streptomyces griseorubiginosus.</title>
        <authorList>
            <person name="Ruckert C."/>
            <person name="Winkler A."/>
            <person name="Kalinowski J."/>
            <person name="Kampfer P."/>
            <person name="Glaeser S."/>
        </authorList>
    </citation>
    <scope>NUCLEOTIDE SEQUENCE [LARGE SCALE GENOMIC DNA]</scope>
    <source>
        <strain evidence="3 4">DSM 40469</strain>
    </source>
</reference>
<evidence type="ECO:0000256" key="2">
    <source>
        <dbReference type="ARBA" id="ARBA00023002"/>
    </source>
</evidence>
<comment type="caution">
    <text evidence="3">The sequence shown here is derived from an EMBL/GenBank/DDBJ whole genome shotgun (WGS) entry which is preliminary data.</text>
</comment>
<dbReference type="Gene3D" id="3.40.50.720">
    <property type="entry name" value="NAD(P)-binding Rossmann-like Domain"/>
    <property type="match status" value="1"/>
</dbReference>
<proteinExistence type="inferred from homology"/>
<dbReference type="RefSeq" id="WP_062246102.1">
    <property type="nucleotide sequence ID" value="NZ_JBPJFL010000003.1"/>
</dbReference>
<dbReference type="Proteomes" id="UP000054375">
    <property type="component" value="Unassembled WGS sequence"/>
</dbReference>
<name>A0A101RPZ7_9ACTN</name>
<dbReference type="SUPFAM" id="SSF51735">
    <property type="entry name" value="NAD(P)-binding Rossmann-fold domains"/>
    <property type="match status" value="1"/>
</dbReference>
<protein>
    <submittedName>
        <fullName evidence="3">3-oxoacyl-ACP reductase</fullName>
    </submittedName>
</protein>
<accession>A0A101RPZ7</accession>
<gene>
    <name evidence="3" type="ORF">AQJ54_39880</name>
</gene>
<dbReference type="Pfam" id="PF13561">
    <property type="entry name" value="adh_short_C2"/>
    <property type="match status" value="1"/>
</dbReference>
<dbReference type="PANTHER" id="PTHR42879">
    <property type="entry name" value="3-OXOACYL-(ACYL-CARRIER-PROTEIN) REDUCTASE"/>
    <property type="match status" value="1"/>
</dbReference>
<dbReference type="EMBL" id="LMWV01000036">
    <property type="protein sequence ID" value="KUN59583.1"/>
    <property type="molecule type" value="Genomic_DNA"/>
</dbReference>
<dbReference type="GO" id="GO:0016491">
    <property type="term" value="F:oxidoreductase activity"/>
    <property type="evidence" value="ECO:0007669"/>
    <property type="project" value="UniProtKB-KW"/>
</dbReference>
<sequence>MDLGISGKTALVLGGGGGLGSAIAQALAAEGAGVAVADISAEAAERTVEAVAHLGGKAVSLEWDLGDLGAVDRHITTIERVLGPVDILVNNTGGPPPSLVGGQDPEIWLRHFQSMVLSVIAITDRVAPLMRRHGWGRIITSASSGVIAPIPNLGLSNALRGSLLGWSKTLAREVAADGVTCNVVVPGRIGTQRTKVLDQAKAERERRPVEEISADSAASIPVGRYGEPREYAAAVTFLASSQASYITGSVVRVDGGLIASL</sequence>
<comment type="similarity">
    <text evidence="1">Belongs to the short-chain dehydrogenases/reductases (SDR) family.</text>
</comment>
<dbReference type="PANTHER" id="PTHR42879:SF6">
    <property type="entry name" value="NADPH-DEPENDENT REDUCTASE BACG"/>
    <property type="match status" value="1"/>
</dbReference>
<dbReference type="InterPro" id="IPR002347">
    <property type="entry name" value="SDR_fam"/>
</dbReference>
<dbReference type="FunFam" id="3.40.50.720:FF:000084">
    <property type="entry name" value="Short-chain dehydrogenase reductase"/>
    <property type="match status" value="1"/>
</dbReference>
<keyword evidence="2" id="KW-0560">Oxidoreductase</keyword>
<evidence type="ECO:0000256" key="1">
    <source>
        <dbReference type="ARBA" id="ARBA00006484"/>
    </source>
</evidence>
<evidence type="ECO:0000313" key="4">
    <source>
        <dbReference type="Proteomes" id="UP000054375"/>
    </source>
</evidence>
<dbReference type="InterPro" id="IPR036291">
    <property type="entry name" value="NAD(P)-bd_dom_sf"/>
</dbReference>
<organism evidence="3 4">
    <name type="scientific">Streptomyces griseorubiginosus</name>
    <dbReference type="NCBI Taxonomy" id="67304"/>
    <lineage>
        <taxon>Bacteria</taxon>
        <taxon>Bacillati</taxon>
        <taxon>Actinomycetota</taxon>
        <taxon>Actinomycetes</taxon>
        <taxon>Kitasatosporales</taxon>
        <taxon>Streptomycetaceae</taxon>
        <taxon>Streptomyces</taxon>
    </lineage>
</organism>
<evidence type="ECO:0000313" key="3">
    <source>
        <dbReference type="EMBL" id="KUN59583.1"/>
    </source>
</evidence>